<dbReference type="InterPro" id="IPR052186">
    <property type="entry name" value="Hydantoin_racemase-like"/>
</dbReference>
<dbReference type="InterPro" id="IPR053714">
    <property type="entry name" value="Iso_Racemase_Enz_sf"/>
</dbReference>
<gene>
    <name evidence="7" type="ORF">AU467_17335</name>
</gene>
<comment type="similarity">
    <text evidence="1">Belongs to the HyuE racemase family.</text>
</comment>
<evidence type="ECO:0000256" key="5">
    <source>
        <dbReference type="ARBA" id="ARBA00093199"/>
    </source>
</evidence>
<sequence>MRILVINPNTTASMTDKIGEAAASVAAAGTEIVAVNPADGPPSIEGYFDEVFAVPGIIAEMGKAPAADAYVIACFDDTGLDAARCATEAPVIGIGEAAFHLASLVAGRFSVVTTLARSVPAIEHNLAKYGLASRCAKVRSSEVAVLDLEQPGSNARHKISDEIARAIREDHAEAIVLGCAGMADLAHSLSEEHGVPVLDGVVCAVTLAESLFKVGLRTSKIGGYAAPRGKRFAGIFASASPTGAGSPG</sequence>
<comment type="catalytic activity">
    <reaction evidence="5">
        <text>D-5-benzylhydantoin = L-5-benzylhydantoin</text>
        <dbReference type="Rhea" id="RHEA:83991"/>
        <dbReference type="ChEBI" id="CHEBI:176864"/>
        <dbReference type="ChEBI" id="CHEBI:233540"/>
    </reaction>
</comment>
<comment type="caution">
    <text evidence="7">The sequence shown here is derived from an EMBL/GenBank/DDBJ whole genome shotgun (WGS) entry which is preliminary data.</text>
</comment>
<evidence type="ECO:0000313" key="8">
    <source>
        <dbReference type="Proteomes" id="UP000053176"/>
    </source>
</evidence>
<evidence type="ECO:0000256" key="4">
    <source>
        <dbReference type="ARBA" id="ARBA00067972"/>
    </source>
</evidence>
<dbReference type="Gene3D" id="3.40.50.12500">
    <property type="match status" value="1"/>
</dbReference>
<proteinExistence type="inferred from homology"/>
<comment type="catalytic activity">
    <reaction evidence="2">
        <text>a D-5-monosubstituted hydantoin = a L-5-monosubstituted hydantoin</text>
        <dbReference type="Rhea" id="RHEA:46624"/>
        <dbReference type="ChEBI" id="CHEBI:86339"/>
        <dbReference type="ChEBI" id="CHEBI:86340"/>
        <dbReference type="EC" id="5.1.99.5"/>
    </reaction>
</comment>
<dbReference type="PANTHER" id="PTHR28047:SF5">
    <property type="entry name" value="PROTEIN DCG1"/>
    <property type="match status" value="1"/>
</dbReference>
<dbReference type="FunFam" id="3.40.50.12500:FF:000001">
    <property type="entry name" value="Putative hydantoin racemase"/>
    <property type="match status" value="1"/>
</dbReference>
<dbReference type="EC" id="5.1.99.5" evidence="3"/>
<reference evidence="7 8" key="1">
    <citation type="submission" date="2015-12" db="EMBL/GenBank/DDBJ databases">
        <title>Draft genome sequence of Mesorhizobium sp. UFLA 01-765, a multitolerant efficient symbiont and plant-growth promoting strain isolated from Zn-mining soil using Leucaena leucocephala as a trap plant.</title>
        <authorList>
            <person name="Rangel W.M."/>
            <person name="Thijs S."/>
            <person name="Longatti S.M."/>
            <person name="Moreira F.M."/>
            <person name="Weyens N."/>
            <person name="Vangronsveld J."/>
            <person name="Van Hamme J.D."/>
            <person name="Bottos E.M."/>
            <person name="Rineau F."/>
        </authorList>
    </citation>
    <scope>NUCLEOTIDE SEQUENCE [LARGE SCALE GENOMIC DNA]</scope>
    <source>
        <strain evidence="7 8">UFLA 01-765</strain>
    </source>
</reference>
<evidence type="ECO:0000256" key="6">
    <source>
        <dbReference type="ARBA" id="ARBA00093234"/>
    </source>
</evidence>
<dbReference type="GO" id="GO:0047661">
    <property type="term" value="F:amino-acid racemase activity"/>
    <property type="evidence" value="ECO:0007669"/>
    <property type="project" value="InterPro"/>
</dbReference>
<name>A0A101KV52_RHILI</name>
<comment type="catalytic activity">
    <reaction evidence="6">
        <text>D-5-isobutylhydantoin = L-5-isobutylhydantoin</text>
        <dbReference type="Rhea" id="RHEA:84231"/>
        <dbReference type="ChEBI" id="CHEBI:233609"/>
        <dbReference type="ChEBI" id="CHEBI:233610"/>
    </reaction>
</comment>
<protein>
    <recommendedName>
        <fullName evidence="4">Hydantoin racemase</fullName>
        <ecNumber evidence="3">5.1.99.5</ecNumber>
    </recommendedName>
</protein>
<evidence type="ECO:0000313" key="7">
    <source>
        <dbReference type="EMBL" id="KUM27434.1"/>
    </source>
</evidence>
<dbReference type="InterPro" id="IPR015942">
    <property type="entry name" value="Asp/Glu/hydantoin_racemase"/>
</dbReference>
<dbReference type="GO" id="GO:0036348">
    <property type="term" value="F:hydantoin racemase activity"/>
    <property type="evidence" value="ECO:0007669"/>
    <property type="project" value="UniProtKB-EC"/>
</dbReference>
<evidence type="ECO:0000256" key="3">
    <source>
        <dbReference type="ARBA" id="ARBA00066406"/>
    </source>
</evidence>
<dbReference type="OrthoDB" id="9791723at2"/>
<evidence type="ECO:0000256" key="2">
    <source>
        <dbReference type="ARBA" id="ARBA00051635"/>
    </source>
</evidence>
<accession>A0A101KV52</accession>
<evidence type="ECO:0000256" key="1">
    <source>
        <dbReference type="ARBA" id="ARBA00038414"/>
    </source>
</evidence>
<dbReference type="AlphaFoldDB" id="A0A101KV52"/>
<dbReference type="Proteomes" id="UP000053176">
    <property type="component" value="Unassembled WGS sequence"/>
</dbReference>
<dbReference type="EMBL" id="LPWA01000097">
    <property type="protein sequence ID" value="KUM27434.1"/>
    <property type="molecule type" value="Genomic_DNA"/>
</dbReference>
<organism evidence="7 8">
    <name type="scientific">Rhizobium loti</name>
    <name type="common">Mesorhizobium loti</name>
    <dbReference type="NCBI Taxonomy" id="381"/>
    <lineage>
        <taxon>Bacteria</taxon>
        <taxon>Pseudomonadati</taxon>
        <taxon>Pseudomonadota</taxon>
        <taxon>Alphaproteobacteria</taxon>
        <taxon>Hyphomicrobiales</taxon>
        <taxon>Phyllobacteriaceae</taxon>
        <taxon>Mesorhizobium</taxon>
    </lineage>
</organism>
<dbReference type="Pfam" id="PF01177">
    <property type="entry name" value="Asp_Glu_race"/>
    <property type="match status" value="1"/>
</dbReference>
<dbReference type="PANTHER" id="PTHR28047">
    <property type="entry name" value="PROTEIN DCG1"/>
    <property type="match status" value="1"/>
</dbReference>